<gene>
    <name evidence="1" type="ORF">GCM10010916_28420</name>
</gene>
<reference evidence="1" key="2">
    <citation type="submission" date="2020-09" db="EMBL/GenBank/DDBJ databases">
        <authorList>
            <person name="Sun Q."/>
            <person name="Zhou Y."/>
        </authorList>
    </citation>
    <scope>NUCLEOTIDE SEQUENCE</scope>
    <source>
        <strain evidence="1">CGMCC 1.12987</strain>
    </source>
</reference>
<name>A0A917FWX8_9BACL</name>
<reference evidence="1" key="1">
    <citation type="journal article" date="2014" name="Int. J. Syst. Evol. Microbiol.">
        <title>Complete genome sequence of Corynebacterium casei LMG S-19264T (=DSM 44701T), isolated from a smear-ripened cheese.</title>
        <authorList>
            <consortium name="US DOE Joint Genome Institute (JGI-PGF)"/>
            <person name="Walter F."/>
            <person name="Albersmeier A."/>
            <person name="Kalinowski J."/>
            <person name="Ruckert C."/>
        </authorList>
    </citation>
    <scope>NUCLEOTIDE SEQUENCE</scope>
    <source>
        <strain evidence="1">CGMCC 1.12987</strain>
    </source>
</reference>
<dbReference type="RefSeq" id="WP_188531727.1">
    <property type="nucleotide sequence ID" value="NZ_BMGR01000009.1"/>
</dbReference>
<organism evidence="1 2">
    <name type="scientific">Paenibacillus abyssi</name>
    <dbReference type="NCBI Taxonomy" id="1340531"/>
    <lineage>
        <taxon>Bacteria</taxon>
        <taxon>Bacillati</taxon>
        <taxon>Bacillota</taxon>
        <taxon>Bacilli</taxon>
        <taxon>Bacillales</taxon>
        <taxon>Paenibacillaceae</taxon>
        <taxon>Paenibacillus</taxon>
    </lineage>
</organism>
<evidence type="ECO:0008006" key="3">
    <source>
        <dbReference type="Google" id="ProtNLM"/>
    </source>
</evidence>
<proteinExistence type="predicted"/>
<comment type="caution">
    <text evidence="1">The sequence shown here is derived from an EMBL/GenBank/DDBJ whole genome shotgun (WGS) entry which is preliminary data.</text>
</comment>
<dbReference type="EMBL" id="BMGR01000009">
    <property type="protein sequence ID" value="GGG09856.1"/>
    <property type="molecule type" value="Genomic_DNA"/>
</dbReference>
<evidence type="ECO:0000313" key="2">
    <source>
        <dbReference type="Proteomes" id="UP000644756"/>
    </source>
</evidence>
<accession>A0A917FWX8</accession>
<evidence type="ECO:0000313" key="1">
    <source>
        <dbReference type="EMBL" id="GGG09856.1"/>
    </source>
</evidence>
<dbReference type="Proteomes" id="UP000644756">
    <property type="component" value="Unassembled WGS sequence"/>
</dbReference>
<keyword evidence="2" id="KW-1185">Reference proteome</keyword>
<protein>
    <recommendedName>
        <fullName evidence="3">DZANK-type domain-containing protein</fullName>
    </recommendedName>
</protein>
<dbReference type="AlphaFoldDB" id="A0A917FWX8"/>
<sequence length="102" mass="11510">MADSKNDDRLCIRCGHLTEKKDMYCISCGAPVTNRCLSVGTLLGDPCSYVCNEQTAFCPRCGSHTAFYQAGLVSSPYPENKVLQTDELDEMNWFNHRFFLDD</sequence>